<comment type="caution">
    <text evidence="2">The sequence shown here is derived from an EMBL/GenBank/DDBJ whole genome shotgun (WGS) entry which is preliminary data.</text>
</comment>
<evidence type="ECO:0000313" key="3">
    <source>
        <dbReference type="Proteomes" id="UP000037122"/>
    </source>
</evidence>
<evidence type="ECO:0000313" key="2">
    <source>
        <dbReference type="EMBL" id="KNE02200.1"/>
    </source>
</evidence>
<feature type="compositionally biased region" description="Basic residues" evidence="1">
    <location>
        <begin position="1"/>
        <end position="12"/>
    </location>
</feature>
<feature type="compositionally biased region" description="Basic and acidic residues" evidence="1">
    <location>
        <begin position="13"/>
        <end position="27"/>
    </location>
</feature>
<name>A0A0L0P7J1_CANAR</name>
<accession>A0A0L0P7J1</accession>
<sequence>MNLLNNKRRKSQVKLDSRLGKKKKEESIEAENLEL</sequence>
<proteinExistence type="predicted"/>
<reference evidence="3" key="1">
    <citation type="journal article" date="2015" name="BMC Genomics">
        <title>Draft genome of a commonly misdiagnosed multidrug resistant pathogen Candida auris.</title>
        <authorList>
            <person name="Chatterjee S."/>
            <person name="Alampalli S.V."/>
            <person name="Nageshan R.K."/>
            <person name="Chettiar S.T."/>
            <person name="Joshi S."/>
            <person name="Tatu U.S."/>
        </authorList>
    </citation>
    <scope>NUCLEOTIDE SEQUENCE [LARGE SCALE GENOMIC DNA]</scope>
    <source>
        <strain evidence="3">6684</strain>
    </source>
</reference>
<evidence type="ECO:0000256" key="1">
    <source>
        <dbReference type="SAM" id="MobiDB-lite"/>
    </source>
</evidence>
<dbReference type="AlphaFoldDB" id="A0A0L0P7J1"/>
<protein>
    <submittedName>
        <fullName evidence="2">Uncharacterized protein</fullName>
    </submittedName>
</protein>
<dbReference type="VEuPathDB" id="FungiDB:QG37_00687"/>
<dbReference type="Proteomes" id="UP000037122">
    <property type="component" value="Unassembled WGS sequence"/>
</dbReference>
<feature type="region of interest" description="Disordered" evidence="1">
    <location>
        <begin position="1"/>
        <end position="35"/>
    </location>
</feature>
<dbReference type="EMBL" id="LGST01000005">
    <property type="protein sequence ID" value="KNE02200.1"/>
    <property type="molecule type" value="Genomic_DNA"/>
</dbReference>
<gene>
    <name evidence="2" type="ORF">QG37_00687</name>
</gene>
<organism evidence="2 3">
    <name type="scientific">Candidozyma auris</name>
    <name type="common">Yeast</name>
    <name type="synonym">Candida auris</name>
    <dbReference type="NCBI Taxonomy" id="498019"/>
    <lineage>
        <taxon>Eukaryota</taxon>
        <taxon>Fungi</taxon>
        <taxon>Dikarya</taxon>
        <taxon>Ascomycota</taxon>
        <taxon>Saccharomycotina</taxon>
        <taxon>Pichiomycetes</taxon>
        <taxon>Metschnikowiaceae</taxon>
        <taxon>Candidozyma</taxon>
    </lineage>
</organism>